<sequence length="236" mass="27227">MKNLIMPITAILLCLAAMAVMYFIQHKKKNKSAEPKNIASESAQDFVNIREIRDIFLYTKDDYLLTYVKVQPISFDLLTEEEQKQLARRITDEFSQMRLPFKFLAVSRPIDIGPIVNTYYELMSDSNDQVQKELLRNAMKIVSNFSLSGEVVQREFYYMLWERKAEDTEKELKKATGEFLEHMESAGLKGEILKANEIIKLCNLVNNPAFASIEDTSVEATIPYLIKYLTTRGQGE</sequence>
<dbReference type="STRING" id="37658.SAMN05661086_01651"/>
<keyword evidence="2" id="KW-1185">Reference proteome</keyword>
<name>A0A1I6JG80_9FIRM</name>
<gene>
    <name evidence="1" type="ORF">SAMN05661086_01651</name>
</gene>
<proteinExistence type="predicted"/>
<reference evidence="1 2" key="1">
    <citation type="submission" date="2016-10" db="EMBL/GenBank/DDBJ databases">
        <authorList>
            <person name="de Groot N.N."/>
        </authorList>
    </citation>
    <scope>NUCLEOTIDE SEQUENCE [LARGE SCALE GENOMIC DNA]</scope>
    <source>
        <strain evidence="1 2">743A</strain>
    </source>
</reference>
<evidence type="ECO:0000313" key="2">
    <source>
        <dbReference type="Proteomes" id="UP000199659"/>
    </source>
</evidence>
<dbReference type="AlphaFoldDB" id="A0A1I6JG80"/>
<organism evidence="1 2">
    <name type="scientific">Anaeromicropila populeti</name>
    <dbReference type="NCBI Taxonomy" id="37658"/>
    <lineage>
        <taxon>Bacteria</taxon>
        <taxon>Bacillati</taxon>
        <taxon>Bacillota</taxon>
        <taxon>Clostridia</taxon>
        <taxon>Lachnospirales</taxon>
        <taxon>Lachnospiraceae</taxon>
        <taxon>Anaeromicropila</taxon>
    </lineage>
</organism>
<accession>A0A1I6JG80</accession>
<dbReference type="Proteomes" id="UP000199659">
    <property type="component" value="Unassembled WGS sequence"/>
</dbReference>
<dbReference type="RefSeq" id="WP_092560208.1">
    <property type="nucleotide sequence ID" value="NZ_FOYZ01000005.1"/>
</dbReference>
<protein>
    <submittedName>
        <fullName evidence="1">Uncharacterized protein</fullName>
    </submittedName>
</protein>
<dbReference type="EMBL" id="FOYZ01000005">
    <property type="protein sequence ID" value="SFR77869.1"/>
    <property type="molecule type" value="Genomic_DNA"/>
</dbReference>
<dbReference type="OrthoDB" id="2578816at2"/>
<evidence type="ECO:0000313" key="1">
    <source>
        <dbReference type="EMBL" id="SFR77869.1"/>
    </source>
</evidence>